<organism evidence="3 4">
    <name type="scientific">Blattamonas nauphoetae</name>
    <dbReference type="NCBI Taxonomy" id="2049346"/>
    <lineage>
        <taxon>Eukaryota</taxon>
        <taxon>Metamonada</taxon>
        <taxon>Preaxostyla</taxon>
        <taxon>Oxymonadida</taxon>
        <taxon>Blattamonas</taxon>
    </lineage>
</organism>
<keyword evidence="2" id="KW-0812">Transmembrane</keyword>
<proteinExistence type="predicted"/>
<comment type="caution">
    <text evidence="3">The sequence shown here is derived from an EMBL/GenBank/DDBJ whole genome shotgun (WGS) entry which is preliminary data.</text>
</comment>
<accession>A0ABQ9X8E4</accession>
<feature type="region of interest" description="Disordered" evidence="1">
    <location>
        <begin position="1"/>
        <end position="24"/>
    </location>
</feature>
<feature type="transmembrane region" description="Helical" evidence="2">
    <location>
        <begin position="41"/>
        <end position="61"/>
    </location>
</feature>
<keyword evidence="4" id="KW-1185">Reference proteome</keyword>
<evidence type="ECO:0000313" key="4">
    <source>
        <dbReference type="Proteomes" id="UP001281761"/>
    </source>
</evidence>
<keyword evidence="2" id="KW-1133">Transmembrane helix</keyword>
<dbReference type="EMBL" id="JARBJD010000169">
    <property type="protein sequence ID" value="KAK2948756.1"/>
    <property type="molecule type" value="Genomic_DNA"/>
</dbReference>
<evidence type="ECO:0000313" key="3">
    <source>
        <dbReference type="EMBL" id="KAK2948756.1"/>
    </source>
</evidence>
<keyword evidence="2" id="KW-0472">Membrane</keyword>
<gene>
    <name evidence="3" type="ORF">BLNAU_16291</name>
</gene>
<evidence type="ECO:0000256" key="1">
    <source>
        <dbReference type="SAM" id="MobiDB-lite"/>
    </source>
</evidence>
<dbReference type="Proteomes" id="UP001281761">
    <property type="component" value="Unassembled WGS sequence"/>
</dbReference>
<evidence type="ECO:0000256" key="2">
    <source>
        <dbReference type="SAM" id="Phobius"/>
    </source>
</evidence>
<feature type="compositionally biased region" description="Low complexity" evidence="1">
    <location>
        <begin position="12"/>
        <end position="24"/>
    </location>
</feature>
<reference evidence="3 4" key="1">
    <citation type="journal article" date="2022" name="bioRxiv">
        <title>Genomics of Preaxostyla Flagellates Illuminates Evolutionary Transitions and the Path Towards Mitochondrial Loss.</title>
        <authorList>
            <person name="Novak L.V.F."/>
            <person name="Treitli S.C."/>
            <person name="Pyrih J."/>
            <person name="Halakuc P."/>
            <person name="Pipaliya S.V."/>
            <person name="Vacek V."/>
            <person name="Brzon O."/>
            <person name="Soukal P."/>
            <person name="Eme L."/>
            <person name="Dacks J.B."/>
            <person name="Karnkowska A."/>
            <person name="Elias M."/>
            <person name="Hampl V."/>
        </authorList>
    </citation>
    <scope>NUCLEOTIDE SEQUENCE [LARGE SCALE GENOMIC DNA]</scope>
    <source>
        <strain evidence="3">NAU3</strain>
        <tissue evidence="3">Gut</tissue>
    </source>
</reference>
<protein>
    <submittedName>
        <fullName evidence="3">Uncharacterized protein</fullName>
    </submittedName>
</protein>
<name>A0ABQ9X8E4_9EUKA</name>
<sequence>MTSTNYLPPSPEKSSFTPPETPSFSTLQDATARLVALTTSLPANFVVVIGIVAGLICGFASRPLHPWKAKRMQVSVVRVLR</sequence>